<name>A0A8J3J1M7_9CHLR</name>
<dbReference type="EMBL" id="BNJK01000002">
    <property type="protein sequence ID" value="GHO99141.1"/>
    <property type="molecule type" value="Genomic_DNA"/>
</dbReference>
<proteinExistence type="predicted"/>
<dbReference type="InterPro" id="IPR006059">
    <property type="entry name" value="SBP"/>
</dbReference>
<evidence type="ECO:0000313" key="1">
    <source>
        <dbReference type="EMBL" id="GHO99141.1"/>
    </source>
</evidence>
<dbReference type="AlphaFoldDB" id="A0A8J3J1M7"/>
<accession>A0A8J3J1M7</accession>
<dbReference type="Proteomes" id="UP000597444">
    <property type="component" value="Unassembled WGS sequence"/>
</dbReference>
<keyword evidence="2" id="KW-1185">Reference proteome</keyword>
<reference evidence="1" key="1">
    <citation type="submission" date="2020-10" db="EMBL/GenBank/DDBJ databases">
        <title>Taxonomic study of unclassified bacteria belonging to the class Ktedonobacteria.</title>
        <authorList>
            <person name="Yabe S."/>
            <person name="Wang C.M."/>
            <person name="Zheng Y."/>
            <person name="Sakai Y."/>
            <person name="Cavaletti L."/>
            <person name="Monciardini P."/>
            <person name="Donadio S."/>
        </authorList>
    </citation>
    <scope>NUCLEOTIDE SEQUENCE</scope>
    <source>
        <strain evidence="1">ID150040</strain>
    </source>
</reference>
<dbReference type="Gene3D" id="3.40.190.10">
    <property type="entry name" value="Periplasmic binding protein-like II"/>
    <property type="match status" value="1"/>
</dbReference>
<dbReference type="SUPFAM" id="SSF53850">
    <property type="entry name" value="Periplasmic binding protein-like II"/>
    <property type="match status" value="1"/>
</dbReference>
<protein>
    <submittedName>
        <fullName evidence="1">Uncharacterized protein</fullName>
    </submittedName>
</protein>
<evidence type="ECO:0000313" key="2">
    <source>
        <dbReference type="Proteomes" id="UP000597444"/>
    </source>
</evidence>
<gene>
    <name evidence="1" type="ORF">KSF_091890</name>
</gene>
<dbReference type="RefSeq" id="WP_220209796.1">
    <property type="nucleotide sequence ID" value="NZ_BNJK01000002.1"/>
</dbReference>
<comment type="caution">
    <text evidence="1">The sequence shown here is derived from an EMBL/GenBank/DDBJ whole genome shotgun (WGS) entry which is preliminary data.</text>
</comment>
<dbReference type="Pfam" id="PF13416">
    <property type="entry name" value="SBP_bac_8"/>
    <property type="match status" value="1"/>
</dbReference>
<organism evidence="1 2">
    <name type="scientific">Reticulibacter mediterranei</name>
    <dbReference type="NCBI Taxonomy" id="2778369"/>
    <lineage>
        <taxon>Bacteria</taxon>
        <taxon>Bacillati</taxon>
        <taxon>Chloroflexota</taxon>
        <taxon>Ktedonobacteria</taxon>
        <taxon>Ktedonobacterales</taxon>
        <taxon>Reticulibacteraceae</taxon>
        <taxon>Reticulibacter</taxon>
    </lineage>
</organism>
<sequence>MSTVVELRGITWNHTRGYLPLVATAQRFSELHPDVSITWQKRSLQEFADYPVERLTENFDLLVVDHPFMGYAANHPLLLPLDEHLPASFLADQAANSVGRSHESYSYGGHQWGLAIDAATPVSAYRPDLLKQIPQKWSDVLTLARRGLVAIPAIPVDSLMHFYMFCCALGEEPFSSGEYVISPDVGVAALSLLRELLSYCDPRCLERNPIATYEAMIAADQIAYCPCAYGYVNYARPEYARKPLRFGNLVKLDEKLLRSTLGGAGLVISAHCQQIEAALAYAQFVADPVTQRGLYFTSGGQPGHRQAWQDNTINQASDNFFLNTLATLDNAYLRPRYDGAIPLQDHAGLIVHRYLSEGGDPRTVLKEINSVFVTN</sequence>